<comment type="caution">
    <text evidence="7">The sequence shown here is derived from an EMBL/GenBank/DDBJ whole genome shotgun (WGS) entry which is preliminary data.</text>
</comment>
<dbReference type="InterPro" id="IPR047565">
    <property type="entry name" value="Alpha-macroglob_thiol-ester_cl"/>
</dbReference>
<dbReference type="InterPro" id="IPR009048">
    <property type="entry name" value="A-macroglobulin_rcpt-bd"/>
</dbReference>
<dbReference type="SMART" id="SM01360">
    <property type="entry name" value="A2M"/>
    <property type="match status" value="1"/>
</dbReference>
<dbReference type="InterPro" id="IPR013783">
    <property type="entry name" value="Ig-like_fold"/>
</dbReference>
<dbReference type="PROSITE" id="PS00477">
    <property type="entry name" value="ALPHA_2_MACROGLOBULIN"/>
    <property type="match status" value="1"/>
</dbReference>
<dbReference type="Gene3D" id="2.60.40.690">
    <property type="entry name" value="Alpha-macroglobulin, receptor-binding domain"/>
    <property type="match status" value="1"/>
</dbReference>
<evidence type="ECO:0000256" key="2">
    <source>
        <dbReference type="ARBA" id="ARBA00022966"/>
    </source>
</evidence>
<feature type="region of interest" description="Disordered" evidence="4">
    <location>
        <begin position="572"/>
        <end position="591"/>
    </location>
</feature>
<dbReference type="Gene3D" id="2.60.120.1540">
    <property type="match status" value="1"/>
</dbReference>
<dbReference type="PANTHER" id="PTHR11412">
    <property type="entry name" value="MACROGLOBULIN / COMPLEMENT"/>
    <property type="match status" value="1"/>
</dbReference>
<keyword evidence="1" id="KW-0732">Signal</keyword>
<evidence type="ECO:0000313" key="7">
    <source>
        <dbReference type="EMBL" id="CAE8697896.1"/>
    </source>
</evidence>
<dbReference type="PANTHER" id="PTHR11412:SF136">
    <property type="entry name" value="CD109 ANTIGEN"/>
    <property type="match status" value="1"/>
</dbReference>
<accession>A0A813KBZ0</accession>
<feature type="region of interest" description="Disordered" evidence="4">
    <location>
        <begin position="1"/>
        <end position="32"/>
    </location>
</feature>
<organism evidence="7 8">
    <name type="scientific">Polarella glacialis</name>
    <name type="common">Dinoflagellate</name>
    <dbReference type="NCBI Taxonomy" id="89957"/>
    <lineage>
        <taxon>Eukaryota</taxon>
        <taxon>Sar</taxon>
        <taxon>Alveolata</taxon>
        <taxon>Dinophyceae</taxon>
        <taxon>Suessiales</taxon>
        <taxon>Suessiaceae</taxon>
        <taxon>Polarella</taxon>
    </lineage>
</organism>
<dbReference type="Pfam" id="PF07678">
    <property type="entry name" value="TED_complement"/>
    <property type="match status" value="1"/>
</dbReference>
<sequence>MTNGGYSSGSAVSSSKIGAPSPSGSSPSGSAVTTLTGEISGDFTFGEKVVGSVVLSVWAPLMSWEQSSEITDGSVQHRSVASQGNLELTLDGPVKFEIPVPSSALQSLSGYALVVEASVTYAVTGERQIGSKNIPVQYQGSELQVDMKLADGLEVFRPGLPSFVRVELAKPDGKAPSSDELSEAGELRLVVQGSAVDYRSVNPDVYVLGPANFVGGALTVEIATKVEDASCCNTSAPRLTYQAYTKALGCCITALNMRVEKQAAGVSYPSQLSAVSGKSGAICASRAYAPQREYLSVEPPTQTAPLSRNWTAMLRSTLEFASSKVSSTVEYMIIQGEAVAGSGSVALPAGTAKNGYWEVQLPVTMPATLSGELRLVVIVRPTADSPALTASAEFSRGLQLPFVLSASFSEQEVKPGASLSVQIQAGPAISTGLAPTAAHTFITSLDRSAELLGQRAAIGQSAILSALGKAGQSAAATPVAPRPWLECGTYGNDVMVAAELPAGIQVVQPVASSSSPVKVDDKPYGGELHPKCPRPIFSGTVCWGRGGGMMEEGMVADGPVMAMARPAPEAAGAAKSAPAEDAAADTSSEAAAGGSSTVAVRKFFPETWLWTDLALLPGTGANAGTAVASVPVIAPDTITTWSLEAFATSSEGISAVRAELPLRVFKPFFVEVKLPYAPVRGEDLELVFAVFNYIAGSGSLNATLDIELPPGIEVVDGSVSAVQLLVDESSATHSSLRIRPKSLGPWSIRATARATSSGAQLTDAVERPLLVRAEGFAVSRTENMVLDLSESRAANASVTLVLPESAVNGSARLTVAAVGDLLGPTVSGLDRLLRIPTGCGEQNMIGLAPNVYVAKYLLAMGQLRPEIRQRVVNNIIVGYGRQLTYRHGDGSFSAFGSSDSSGSTWLTAFVLRVFAEVQGSGLVSVDSSVLAAAATWLVQLQNSDGSFKSMGNVIHIEMLGGAGSSIALTAFVASALAKAATEVPALAVSGLPQALQKAGAFLSGSQSLDTYSGLLRAQAMALSGLWTSLQVADAALALSSATTGRRFWTSSGDVETTTSSPAGYGRLGAKTLDVEMTGYGVLALTLAGKLSQAFEGAKWLMKKRSALGGFSSAQDTVVALNALATYATAVGRNVDLSLEIKEIKDGRSFQETLAIDASNVDVLQSMALNPTPGDNSLEVKATGKGTALVIAEFSYNLPKSAAEPCYDIAVEWFGSDDAYSVAVQGCSTPRQDCQSRVVGSMSIISIGLFTGYAASSSSLSELKAATGVKRYEISDGRVDLYLEEIKNSGSTCVQFNVTREFKVWNTQAAVSEIYEYYAPEARGENLASFSFKAMASDVADLPEVSPSTTKTPGVTSTATTSIVTAGMTTYAAATTATETSSQVTSTVTTSIATVGTTSETQQNTSSQVMRGSFILSGKLNMVVPNASAFVNDPAAKQGIAKSFANISGVDVSQVSVTLPLGTRRLSVRQLQSQSVLVDYTIKVNSASEAAATSYGDEIKGKIQAVSSR</sequence>
<protein>
    <recommendedName>
        <fullName evidence="9">Alpha-2-macroglobulin domain-containing protein</fullName>
    </recommendedName>
</protein>
<evidence type="ECO:0008006" key="9">
    <source>
        <dbReference type="Google" id="ProtNLM"/>
    </source>
</evidence>
<reference evidence="7" key="1">
    <citation type="submission" date="2021-02" db="EMBL/GenBank/DDBJ databases">
        <authorList>
            <person name="Dougan E. K."/>
            <person name="Rhodes N."/>
            <person name="Thang M."/>
            <person name="Chan C."/>
        </authorList>
    </citation>
    <scope>NUCLEOTIDE SEQUENCE</scope>
</reference>
<dbReference type="SMART" id="SM01419">
    <property type="entry name" value="Thiol-ester_cl"/>
    <property type="match status" value="1"/>
</dbReference>
<dbReference type="Pfam" id="PF07677">
    <property type="entry name" value="A2M_recep"/>
    <property type="match status" value="1"/>
</dbReference>
<dbReference type="Gene3D" id="2.60.40.10">
    <property type="entry name" value="Immunoglobulins"/>
    <property type="match status" value="1"/>
</dbReference>
<dbReference type="GO" id="GO:0004866">
    <property type="term" value="F:endopeptidase inhibitor activity"/>
    <property type="evidence" value="ECO:0007669"/>
    <property type="project" value="InterPro"/>
</dbReference>
<evidence type="ECO:0000256" key="3">
    <source>
        <dbReference type="ARBA" id="ARBA00023157"/>
    </source>
</evidence>
<dbReference type="EMBL" id="CAJNNW010028838">
    <property type="protein sequence ID" value="CAE8697896.1"/>
    <property type="molecule type" value="Genomic_DNA"/>
</dbReference>
<keyword evidence="2" id="KW-0882">Thioester bond</keyword>
<evidence type="ECO:0000256" key="4">
    <source>
        <dbReference type="SAM" id="MobiDB-lite"/>
    </source>
</evidence>
<dbReference type="InterPro" id="IPR001599">
    <property type="entry name" value="Macroglobln_a2"/>
</dbReference>
<proteinExistence type="predicted"/>
<dbReference type="InterPro" id="IPR036595">
    <property type="entry name" value="A-macroglobulin_rcpt-bd_sf"/>
</dbReference>
<feature type="domain" description="Alpha-macroglobulin receptor-binding" evidence="6">
    <location>
        <begin position="1239"/>
        <end position="1327"/>
    </location>
</feature>
<dbReference type="InterPro" id="IPR008930">
    <property type="entry name" value="Terpenoid_cyclase/PrenylTrfase"/>
</dbReference>
<dbReference type="Gene3D" id="2.20.130.20">
    <property type="match status" value="1"/>
</dbReference>
<dbReference type="SMART" id="SM01361">
    <property type="entry name" value="A2M_recep"/>
    <property type="match status" value="1"/>
</dbReference>
<evidence type="ECO:0000259" key="5">
    <source>
        <dbReference type="SMART" id="SM01360"/>
    </source>
</evidence>
<evidence type="ECO:0000256" key="1">
    <source>
        <dbReference type="ARBA" id="ARBA00022729"/>
    </source>
</evidence>
<feature type="domain" description="Alpha-2-macroglobulin" evidence="5">
    <location>
        <begin position="607"/>
        <end position="704"/>
    </location>
</feature>
<dbReference type="InterPro" id="IPR019742">
    <property type="entry name" value="MacrogloblnA2_CS"/>
</dbReference>
<dbReference type="InterPro" id="IPR011626">
    <property type="entry name" value="Alpha-macroglobulin_TED"/>
</dbReference>
<evidence type="ECO:0000259" key="6">
    <source>
        <dbReference type="SMART" id="SM01361"/>
    </source>
</evidence>
<evidence type="ECO:0000313" key="8">
    <source>
        <dbReference type="Proteomes" id="UP000626109"/>
    </source>
</evidence>
<dbReference type="Pfam" id="PF00207">
    <property type="entry name" value="A2M"/>
    <property type="match status" value="1"/>
</dbReference>
<dbReference type="SUPFAM" id="SSF48239">
    <property type="entry name" value="Terpenoid cyclases/Protein prenyltransferases"/>
    <property type="match status" value="1"/>
</dbReference>
<dbReference type="SUPFAM" id="SSF49410">
    <property type="entry name" value="Alpha-macroglobulin receptor domain"/>
    <property type="match status" value="1"/>
</dbReference>
<feature type="compositionally biased region" description="Low complexity" evidence="4">
    <location>
        <begin position="1"/>
        <end position="30"/>
    </location>
</feature>
<dbReference type="GO" id="GO:0005615">
    <property type="term" value="C:extracellular space"/>
    <property type="evidence" value="ECO:0007669"/>
    <property type="project" value="InterPro"/>
</dbReference>
<gene>
    <name evidence="7" type="ORF">PGLA2088_LOCUS30473</name>
</gene>
<dbReference type="InterPro" id="IPR050473">
    <property type="entry name" value="A2M/Complement_sys"/>
</dbReference>
<dbReference type="Gene3D" id="1.50.10.20">
    <property type="match status" value="1"/>
</dbReference>
<dbReference type="Proteomes" id="UP000626109">
    <property type="component" value="Unassembled WGS sequence"/>
</dbReference>
<keyword evidence="3" id="KW-1015">Disulfide bond</keyword>
<name>A0A813KBZ0_POLGL</name>